<comment type="caution">
    <text evidence="2">The sequence shown here is derived from an EMBL/GenBank/DDBJ whole genome shotgun (WGS) entry which is preliminary data.</text>
</comment>
<evidence type="ECO:0000313" key="2">
    <source>
        <dbReference type="EMBL" id="MYM55955.1"/>
    </source>
</evidence>
<keyword evidence="1" id="KW-0812">Transmembrane</keyword>
<dbReference type="InterPro" id="IPR045584">
    <property type="entry name" value="Pilin-like"/>
</dbReference>
<dbReference type="AlphaFoldDB" id="A0A6L8LJC7"/>
<dbReference type="Gene3D" id="3.55.40.10">
    <property type="entry name" value="minor pseudopilin epsh domain"/>
    <property type="match status" value="1"/>
</dbReference>
<keyword evidence="3" id="KW-1185">Reference proteome</keyword>
<dbReference type="NCBIfam" id="TIGR02532">
    <property type="entry name" value="IV_pilin_GFxxxE"/>
    <property type="match status" value="1"/>
</dbReference>
<dbReference type="RefSeq" id="WP_160973668.1">
    <property type="nucleotide sequence ID" value="NZ_WWEN01000004.1"/>
</dbReference>
<dbReference type="EMBL" id="WWEN01000004">
    <property type="protein sequence ID" value="MYM55955.1"/>
    <property type="molecule type" value="Genomic_DNA"/>
</dbReference>
<name>A0A6L8LJC7_9RHOB</name>
<keyword evidence="1" id="KW-0472">Membrane</keyword>
<dbReference type="InterPro" id="IPR012902">
    <property type="entry name" value="N_methyl_site"/>
</dbReference>
<organism evidence="2 3">
    <name type="scientific">Thalassovita mangrovi</name>
    <dbReference type="NCBI Taxonomy" id="2692236"/>
    <lineage>
        <taxon>Bacteria</taxon>
        <taxon>Pseudomonadati</taxon>
        <taxon>Pseudomonadota</taxon>
        <taxon>Alphaproteobacteria</taxon>
        <taxon>Rhodobacterales</taxon>
        <taxon>Roseobacteraceae</taxon>
        <taxon>Thalassovita</taxon>
    </lineage>
</organism>
<evidence type="ECO:0000256" key="1">
    <source>
        <dbReference type="SAM" id="Phobius"/>
    </source>
</evidence>
<reference evidence="2 3" key="1">
    <citation type="submission" date="2020-01" db="EMBL/GenBank/DDBJ databases">
        <authorList>
            <person name="Chen S."/>
        </authorList>
    </citation>
    <scope>NUCLEOTIDE SEQUENCE [LARGE SCALE GENOMIC DNA]</scope>
    <source>
        <strain evidence="2 3">GS-10</strain>
    </source>
</reference>
<protein>
    <submittedName>
        <fullName evidence="2">Prepilin-type N-terminal cleavage/methylation domain-containing protein</fullName>
    </submittedName>
</protein>
<feature type="transmembrane region" description="Helical" evidence="1">
    <location>
        <begin position="16"/>
        <end position="38"/>
    </location>
</feature>
<dbReference type="PROSITE" id="PS00409">
    <property type="entry name" value="PROKAR_NTER_METHYL"/>
    <property type="match status" value="1"/>
</dbReference>
<gene>
    <name evidence="2" type="ORF">GR167_11630</name>
</gene>
<keyword evidence="1" id="KW-1133">Transmembrane helix</keyword>
<dbReference type="Proteomes" id="UP000479043">
    <property type="component" value="Unassembled WGS sequence"/>
</dbReference>
<proteinExistence type="predicted"/>
<evidence type="ECO:0000313" key="3">
    <source>
        <dbReference type="Proteomes" id="UP000479043"/>
    </source>
</evidence>
<dbReference type="SUPFAM" id="SSF54523">
    <property type="entry name" value="Pili subunits"/>
    <property type="match status" value="1"/>
</dbReference>
<sequence>MGRAIGPDAGFTLIELLIAVAVMAVLAVGASLTALGGAREDSDLARFRAQFDTARMLAITGQQSRGLTISSRGMQPAEHGAEGWSPAGRELRWRGRVALSVPQTARMGGTGTPDLVFLANGQTTPFRLGFSDGGRVVSCRSDGWTGLTCDGD</sequence>
<accession>A0A6L8LJC7</accession>
<dbReference type="Pfam" id="PF07963">
    <property type="entry name" value="N_methyl"/>
    <property type="match status" value="1"/>
</dbReference>